<evidence type="ECO:0000313" key="2">
    <source>
        <dbReference type="EMBL" id="KAH6603876.1"/>
    </source>
</evidence>
<dbReference type="EMBL" id="JAIWOZ010000006">
    <property type="protein sequence ID" value="KAH6603876.1"/>
    <property type="molecule type" value="Genomic_DNA"/>
</dbReference>
<dbReference type="Pfam" id="PF12770">
    <property type="entry name" value="CHAT"/>
    <property type="match status" value="2"/>
</dbReference>
<dbReference type="OrthoDB" id="9991317at2759"/>
<keyword evidence="3" id="KW-1185">Reference proteome</keyword>
<feature type="domain" description="CHAT" evidence="1">
    <location>
        <begin position="715"/>
        <end position="778"/>
    </location>
</feature>
<dbReference type="Proteomes" id="UP000827724">
    <property type="component" value="Unassembled WGS sequence"/>
</dbReference>
<sequence length="778" mass="85886">MATRSFDQALRLSPKDSKTQLLALNNLVDTFGLTFEWTGETEALDIAVSRHRDLAALEISNAIEWADILTNFGNILLHAYDRYSRREFAYEALQAFSKALGKYPKDHIDVAATQSLLCSTPTEIYRDSEAEQKKEEDIQKAIEYGFLSVEEEPVAGVSRVPLRRHVLSEAFLVKWDKDGRCNDGDLTEAIHHSEMGLDATLSNDPDRAYYLVHHSNLLILKTFQDGVEDCPSSFDEPLELLKETVSLPNRLALLQVTAARKAIEILGKQGRWKEAKSLGLDAMELLPMICGRYLRLHDQQQAISHTSGFAAEICSLLLKVGEPEEALRQLEAGRAMLLWFAMDNSDEVSALAASPRHRDLANEFTDAKSKLRIPPHLQGSPLGELKLRQRWEAEAHLSGCLGKIREINGYHDFLSEPSMDRMKSCSQGGPIVVVNISYISSDAIIVNGSSIRAISLPSLQLEKAIAFGAEMISSFSLLDFPVQRAAKVLSRKVPKQLAQPSSSSFPDWLWTHCVRPIFDEINIFDVSQGERKPPRMWWIGSGAAAGFPFHAAASGSEPGRDALSLSIPSYTPSIKALLRAKERSSRSRPLANEGGGLKLDLTVITMETTPGGHADLPAAKAESSIVRKVAERRWNCANLPQPTARLALEAIAKSDVIHFACHSVADMADPSQSHLVLEKPSEKANAKDVDKLSLSQLLALERAPKAWIAFLSACSLWKVEDEIGVDVARAFYENVIDVEAHADKDIGVAAALREAVMKMRVKDPSSWSKWAAYIHSGA</sequence>
<organism evidence="2 3">
    <name type="scientific">Trichoderma cornu-damae</name>
    <dbReference type="NCBI Taxonomy" id="654480"/>
    <lineage>
        <taxon>Eukaryota</taxon>
        <taxon>Fungi</taxon>
        <taxon>Dikarya</taxon>
        <taxon>Ascomycota</taxon>
        <taxon>Pezizomycotina</taxon>
        <taxon>Sordariomycetes</taxon>
        <taxon>Hypocreomycetidae</taxon>
        <taxon>Hypocreales</taxon>
        <taxon>Hypocreaceae</taxon>
        <taxon>Trichoderma</taxon>
    </lineage>
</organism>
<reference evidence="2" key="1">
    <citation type="submission" date="2021-08" db="EMBL/GenBank/DDBJ databases">
        <title>Chromosome-Level Trichoderma cornu-damae using Hi-C Data.</title>
        <authorList>
            <person name="Kim C.S."/>
        </authorList>
    </citation>
    <scope>NUCLEOTIDE SEQUENCE</scope>
    <source>
        <strain evidence="2">KA19-0412C</strain>
    </source>
</reference>
<feature type="domain" description="CHAT" evidence="1">
    <location>
        <begin position="508"/>
        <end position="714"/>
    </location>
</feature>
<dbReference type="InterPro" id="IPR024983">
    <property type="entry name" value="CHAT_dom"/>
</dbReference>
<proteinExistence type="predicted"/>
<dbReference type="Gene3D" id="1.25.40.10">
    <property type="entry name" value="Tetratricopeptide repeat domain"/>
    <property type="match status" value="1"/>
</dbReference>
<accession>A0A9P8TRH9</accession>
<evidence type="ECO:0000313" key="3">
    <source>
        <dbReference type="Proteomes" id="UP000827724"/>
    </source>
</evidence>
<name>A0A9P8TRH9_9HYPO</name>
<gene>
    <name evidence="2" type="ORF">Trco_007322</name>
</gene>
<evidence type="ECO:0000259" key="1">
    <source>
        <dbReference type="Pfam" id="PF12770"/>
    </source>
</evidence>
<dbReference type="AlphaFoldDB" id="A0A9P8TRH9"/>
<comment type="caution">
    <text evidence="2">The sequence shown here is derived from an EMBL/GenBank/DDBJ whole genome shotgun (WGS) entry which is preliminary data.</text>
</comment>
<dbReference type="InterPro" id="IPR011990">
    <property type="entry name" value="TPR-like_helical_dom_sf"/>
</dbReference>
<protein>
    <recommendedName>
        <fullName evidence="1">CHAT domain-containing protein</fullName>
    </recommendedName>
</protein>